<evidence type="ECO:0000256" key="1">
    <source>
        <dbReference type="SAM" id="MobiDB-lite"/>
    </source>
</evidence>
<dbReference type="Gene3D" id="3.40.50.300">
    <property type="entry name" value="P-loop containing nucleotide triphosphate hydrolases"/>
    <property type="match status" value="1"/>
</dbReference>
<evidence type="ECO:0000313" key="4">
    <source>
        <dbReference type="Proteomes" id="UP000501648"/>
    </source>
</evidence>
<dbReference type="InterPro" id="IPR027417">
    <property type="entry name" value="P-loop_NTPase"/>
</dbReference>
<dbReference type="RefSeq" id="WP_081584637.1">
    <property type="nucleotide sequence ID" value="NZ_CP008956.1"/>
</dbReference>
<dbReference type="Proteomes" id="UP000501648">
    <property type="component" value="Chromosome"/>
</dbReference>
<dbReference type="EMBL" id="CP008956">
    <property type="protein sequence ID" value="QJP98778.1"/>
    <property type="molecule type" value="Genomic_DNA"/>
</dbReference>
<organism evidence="3 4">
    <name type="scientific">Herbaspirillum rubrisubalbicans Os34</name>
    <dbReference type="NCBI Taxonomy" id="1235827"/>
    <lineage>
        <taxon>Bacteria</taxon>
        <taxon>Pseudomonadati</taxon>
        <taxon>Pseudomonadota</taxon>
        <taxon>Betaproteobacteria</taxon>
        <taxon>Burkholderiales</taxon>
        <taxon>Oxalobacteraceae</taxon>
        <taxon>Herbaspirillum</taxon>
    </lineage>
</organism>
<evidence type="ECO:0000313" key="3">
    <source>
        <dbReference type="EMBL" id="QJP98778.1"/>
    </source>
</evidence>
<proteinExistence type="predicted"/>
<dbReference type="GO" id="GO:0005524">
    <property type="term" value="F:ATP binding"/>
    <property type="evidence" value="ECO:0007669"/>
    <property type="project" value="InterPro"/>
</dbReference>
<feature type="compositionally biased region" description="Polar residues" evidence="1">
    <location>
        <begin position="80"/>
        <end position="92"/>
    </location>
</feature>
<protein>
    <recommendedName>
        <fullName evidence="2">IstB-like ATP-binding domain-containing protein</fullName>
    </recommendedName>
</protein>
<feature type="domain" description="IstB-like ATP-binding" evidence="2">
    <location>
        <begin position="22"/>
        <end position="77"/>
    </location>
</feature>
<feature type="region of interest" description="Disordered" evidence="1">
    <location>
        <begin position="71"/>
        <end position="92"/>
    </location>
</feature>
<dbReference type="Pfam" id="PF01695">
    <property type="entry name" value="IstB_IS21"/>
    <property type="match status" value="1"/>
</dbReference>
<dbReference type="InterPro" id="IPR002611">
    <property type="entry name" value="IstB_ATP-bd"/>
</dbReference>
<sequence length="92" mass="10064">MASLYVRINAAPFLVGGPISSLESRMGSRSTLFTSQLPLEDWHKTIDNRTVADAFMDRVVNSSHEIKLKGESLRAAQGLRSKTSSRKTPASS</sequence>
<accession>A0A6M3ZJA8</accession>
<dbReference type="AlphaFoldDB" id="A0A6M3ZJA8"/>
<name>A0A6M3ZJA8_9BURK</name>
<reference evidence="3 4" key="1">
    <citation type="journal article" date="2012" name="J. Bacteriol.">
        <title>Genome sequence of the pathogenic Herbaspirillum seropedicae strain Os34, isolated from rice roots.</title>
        <authorList>
            <person name="Ye W."/>
            <person name="Ye S."/>
            <person name="Liu J."/>
            <person name="Chang S."/>
            <person name="Chen M."/>
            <person name="Zhu B."/>
            <person name="Guo L."/>
            <person name="An Q."/>
        </authorList>
    </citation>
    <scope>NUCLEOTIDE SEQUENCE [LARGE SCALE GENOMIC DNA]</scope>
    <source>
        <strain evidence="3 4">Os34</strain>
    </source>
</reference>
<evidence type="ECO:0000259" key="2">
    <source>
        <dbReference type="Pfam" id="PF01695"/>
    </source>
</evidence>
<gene>
    <name evidence="3" type="ORF">C798_00585</name>
</gene>